<sequence>MEAIEGGKAPEQGLGPISTKRGLEMLATWGEKASAKEAVVQATRCFFIETKESPDSDVECVKWIFAMNSHPELKTSFDIARSNGCLKAISLQLGKDEAPRSRAAKQVERLAFRRGGGGATAGKGKMTQRK</sequence>
<gene>
    <name evidence="1" type="ORF">PCOR1329_LOCUS28873</name>
</gene>
<proteinExistence type="predicted"/>
<organism evidence="1 2">
    <name type="scientific">Prorocentrum cordatum</name>
    <dbReference type="NCBI Taxonomy" id="2364126"/>
    <lineage>
        <taxon>Eukaryota</taxon>
        <taxon>Sar</taxon>
        <taxon>Alveolata</taxon>
        <taxon>Dinophyceae</taxon>
        <taxon>Prorocentrales</taxon>
        <taxon>Prorocentraceae</taxon>
        <taxon>Prorocentrum</taxon>
    </lineage>
</organism>
<name>A0ABN9SE65_9DINO</name>
<evidence type="ECO:0000313" key="1">
    <source>
        <dbReference type="EMBL" id="CAK0830163.1"/>
    </source>
</evidence>
<reference evidence="1" key="1">
    <citation type="submission" date="2023-10" db="EMBL/GenBank/DDBJ databases">
        <authorList>
            <person name="Chen Y."/>
            <person name="Shah S."/>
            <person name="Dougan E. K."/>
            <person name="Thang M."/>
            <person name="Chan C."/>
        </authorList>
    </citation>
    <scope>NUCLEOTIDE SEQUENCE [LARGE SCALE GENOMIC DNA]</scope>
</reference>
<protein>
    <submittedName>
        <fullName evidence="1">Uncharacterized protein</fullName>
    </submittedName>
</protein>
<comment type="caution">
    <text evidence="1">The sequence shown here is derived from an EMBL/GenBank/DDBJ whole genome shotgun (WGS) entry which is preliminary data.</text>
</comment>
<dbReference type="EMBL" id="CAUYUJ010010746">
    <property type="protein sequence ID" value="CAK0830163.1"/>
    <property type="molecule type" value="Genomic_DNA"/>
</dbReference>
<evidence type="ECO:0000313" key="2">
    <source>
        <dbReference type="Proteomes" id="UP001189429"/>
    </source>
</evidence>
<dbReference type="Proteomes" id="UP001189429">
    <property type="component" value="Unassembled WGS sequence"/>
</dbReference>
<keyword evidence="2" id="KW-1185">Reference proteome</keyword>
<accession>A0ABN9SE65</accession>